<feature type="compositionally biased region" description="Low complexity" evidence="8">
    <location>
        <begin position="194"/>
        <end position="211"/>
    </location>
</feature>
<proteinExistence type="inferred from homology"/>
<evidence type="ECO:0000256" key="8">
    <source>
        <dbReference type="SAM" id="MobiDB-lite"/>
    </source>
</evidence>
<comment type="subcellular location">
    <subcellularLocation>
        <location evidence="1">Endoplasmic reticulum membrane</location>
        <topology evidence="1">Multi-pass membrane protein</topology>
    </subcellularLocation>
</comment>
<dbReference type="PANTHER" id="PTHR19315">
    <property type="entry name" value="ER MEMBRANE PROTEIN COMPLEX SUBUNIT 4"/>
    <property type="match status" value="1"/>
</dbReference>
<dbReference type="AlphaFoldDB" id="A0A2C6JX91"/>
<evidence type="ECO:0000256" key="5">
    <source>
        <dbReference type="ARBA" id="ARBA00022824"/>
    </source>
</evidence>
<feature type="compositionally biased region" description="Low complexity" evidence="8">
    <location>
        <begin position="80"/>
        <end position="103"/>
    </location>
</feature>
<keyword evidence="6 9" id="KW-1133">Transmembrane helix</keyword>
<feature type="transmembrane region" description="Helical" evidence="9">
    <location>
        <begin position="251"/>
        <end position="274"/>
    </location>
</feature>
<evidence type="ECO:0000256" key="4">
    <source>
        <dbReference type="ARBA" id="ARBA00022692"/>
    </source>
</evidence>
<evidence type="ECO:0000313" key="10">
    <source>
        <dbReference type="EMBL" id="PHJ15620.1"/>
    </source>
</evidence>
<name>A0A2C6JX91_9APIC</name>
<comment type="caution">
    <text evidence="10">The sequence shown here is derived from an EMBL/GenBank/DDBJ whole genome shotgun (WGS) entry which is preliminary data.</text>
</comment>
<keyword evidence="4 9" id="KW-0812">Transmembrane</keyword>
<dbReference type="VEuPathDB" id="ToxoDB:CSUI_010569"/>
<keyword evidence="7 9" id="KW-0472">Membrane</keyword>
<feature type="compositionally biased region" description="Low complexity" evidence="8">
    <location>
        <begin position="30"/>
        <end position="52"/>
    </location>
</feature>
<evidence type="ECO:0000256" key="9">
    <source>
        <dbReference type="SAM" id="Phobius"/>
    </source>
</evidence>
<organism evidence="10 11">
    <name type="scientific">Cystoisospora suis</name>
    <dbReference type="NCBI Taxonomy" id="483139"/>
    <lineage>
        <taxon>Eukaryota</taxon>
        <taxon>Sar</taxon>
        <taxon>Alveolata</taxon>
        <taxon>Apicomplexa</taxon>
        <taxon>Conoidasida</taxon>
        <taxon>Coccidia</taxon>
        <taxon>Eucoccidiorida</taxon>
        <taxon>Eimeriorina</taxon>
        <taxon>Sarcocystidae</taxon>
        <taxon>Cystoisospora</taxon>
    </lineage>
</organism>
<evidence type="ECO:0000256" key="1">
    <source>
        <dbReference type="ARBA" id="ARBA00004477"/>
    </source>
</evidence>
<sequence>MASSSSSSLSSSSFPDDTCHWRFSFDPTPSSSSASRSSSSSSRSSSSASSASLSFPRIPLKPPPGYPFVEEAFSNVSSSSSSSHHRASPATRSSSSSPVPHSSSLDEDLRREQLIAKRGWEVAISPAKNLFMNFLMIYMGGVSSSGIFGILILFYVLVSCFSSALNVEKVFAGVDADCRTLKAKADNSKTRGGTSPSSQSSSSLSSSSTTTGDAVYPSVSSSLSSSSSAQRGKKEENLLFSLSMMIRLQKLVYLLISLGGCLYVLNHCANAGLLPLNSGDFIGLIPEREFSIMAVGNDL</sequence>
<dbReference type="GeneID" id="94433883"/>
<dbReference type="Pfam" id="PF06417">
    <property type="entry name" value="EMC4"/>
    <property type="match status" value="1"/>
</dbReference>
<protein>
    <recommendedName>
        <fullName evidence="3">ER membrane protein complex subunit 4</fullName>
    </recommendedName>
</protein>
<dbReference type="EMBL" id="MIGC01007758">
    <property type="protein sequence ID" value="PHJ15620.1"/>
    <property type="molecule type" value="Genomic_DNA"/>
</dbReference>
<feature type="region of interest" description="Disordered" evidence="8">
    <location>
        <begin position="25"/>
        <end position="58"/>
    </location>
</feature>
<dbReference type="InterPro" id="IPR009445">
    <property type="entry name" value="TMEM85/Emc4"/>
</dbReference>
<gene>
    <name evidence="10" type="ORF">CSUI_010569</name>
</gene>
<dbReference type="OrthoDB" id="369569at2759"/>
<evidence type="ECO:0000313" key="11">
    <source>
        <dbReference type="Proteomes" id="UP000221165"/>
    </source>
</evidence>
<dbReference type="RefSeq" id="XP_067917352.1">
    <property type="nucleotide sequence ID" value="XM_068070672.1"/>
</dbReference>
<feature type="transmembrane region" description="Helical" evidence="9">
    <location>
        <begin position="135"/>
        <end position="158"/>
    </location>
</feature>
<evidence type="ECO:0000256" key="7">
    <source>
        <dbReference type="ARBA" id="ARBA00023136"/>
    </source>
</evidence>
<keyword evidence="11" id="KW-1185">Reference proteome</keyword>
<dbReference type="GO" id="GO:0005789">
    <property type="term" value="C:endoplasmic reticulum membrane"/>
    <property type="evidence" value="ECO:0007669"/>
    <property type="project" value="UniProtKB-SubCell"/>
</dbReference>
<feature type="region of interest" description="Disordered" evidence="8">
    <location>
        <begin position="185"/>
        <end position="211"/>
    </location>
</feature>
<reference evidence="10 11" key="1">
    <citation type="journal article" date="2017" name="Int. J. Parasitol.">
        <title>The genome of the protozoan parasite Cystoisospora suis and a reverse vaccinology approach to identify vaccine candidates.</title>
        <authorList>
            <person name="Palmieri N."/>
            <person name="Shrestha A."/>
            <person name="Ruttkowski B."/>
            <person name="Beck T."/>
            <person name="Vogl C."/>
            <person name="Tomley F."/>
            <person name="Blake D.P."/>
            <person name="Joachim A."/>
        </authorList>
    </citation>
    <scope>NUCLEOTIDE SEQUENCE [LARGE SCALE GENOMIC DNA]</scope>
    <source>
        <strain evidence="10 11">Wien I</strain>
    </source>
</reference>
<accession>A0A2C6JX91</accession>
<evidence type="ECO:0000256" key="6">
    <source>
        <dbReference type="ARBA" id="ARBA00022989"/>
    </source>
</evidence>
<evidence type="ECO:0000256" key="3">
    <source>
        <dbReference type="ARBA" id="ARBA00020820"/>
    </source>
</evidence>
<comment type="similarity">
    <text evidence="2">Belongs to the EMC4 family.</text>
</comment>
<evidence type="ECO:0000256" key="2">
    <source>
        <dbReference type="ARBA" id="ARBA00007715"/>
    </source>
</evidence>
<feature type="region of interest" description="Disordered" evidence="8">
    <location>
        <begin position="80"/>
        <end position="107"/>
    </location>
</feature>
<keyword evidence="5" id="KW-0256">Endoplasmic reticulum</keyword>
<dbReference type="Proteomes" id="UP000221165">
    <property type="component" value="Unassembled WGS sequence"/>
</dbReference>